<gene>
    <name evidence="1" type="ORF">V0288_11140</name>
</gene>
<evidence type="ECO:0000313" key="1">
    <source>
        <dbReference type="EMBL" id="MEG3437674.1"/>
    </source>
</evidence>
<dbReference type="EMBL" id="JBAFSM010000018">
    <property type="protein sequence ID" value="MEG3437674.1"/>
    <property type="molecule type" value="Genomic_DNA"/>
</dbReference>
<dbReference type="SUPFAM" id="SSF88697">
    <property type="entry name" value="PUA domain-like"/>
    <property type="match status" value="1"/>
</dbReference>
<evidence type="ECO:0000313" key="2">
    <source>
        <dbReference type="Proteomes" id="UP001328733"/>
    </source>
</evidence>
<organism evidence="1 2">
    <name type="scientific">Pannus brasiliensis CCIBt3594</name>
    <dbReference type="NCBI Taxonomy" id="1427578"/>
    <lineage>
        <taxon>Bacteria</taxon>
        <taxon>Bacillati</taxon>
        <taxon>Cyanobacteriota</taxon>
        <taxon>Cyanophyceae</taxon>
        <taxon>Oscillatoriophycideae</taxon>
        <taxon>Chroococcales</taxon>
        <taxon>Microcystaceae</taxon>
        <taxon>Pannus</taxon>
    </lineage>
</organism>
<protein>
    <recommendedName>
        <fullName evidence="3">ASCH domain-containing protein</fullName>
    </recommendedName>
</protein>
<dbReference type="AlphaFoldDB" id="A0AAW9QRK9"/>
<sequence>MKALSVIGGWAWAIAYNLKHNETRKQNINYRGKLLICAGKKHTKQLHEIYRDLYLAFPDKLSFLNYIGIESQPLGHAIAVVTLADCVPVESIENQLSEMELALGDYSEGRFAWMLTDIKRIEPFPVVGQLGLFDVPDHLIKIREAT</sequence>
<dbReference type="RefSeq" id="WP_332865154.1">
    <property type="nucleotide sequence ID" value="NZ_JBAFSM010000018.1"/>
</dbReference>
<dbReference type="Gene3D" id="2.30.130.30">
    <property type="entry name" value="Hypothetical protein"/>
    <property type="match status" value="1"/>
</dbReference>
<name>A0AAW9QRK9_9CHRO</name>
<keyword evidence="2" id="KW-1185">Reference proteome</keyword>
<dbReference type="InterPro" id="IPR015947">
    <property type="entry name" value="PUA-like_sf"/>
</dbReference>
<proteinExistence type="predicted"/>
<evidence type="ECO:0008006" key="3">
    <source>
        <dbReference type="Google" id="ProtNLM"/>
    </source>
</evidence>
<reference evidence="1 2" key="1">
    <citation type="submission" date="2024-01" db="EMBL/GenBank/DDBJ databases">
        <title>Genomic insights into the taxonomy and metabolism of the cyanobacterium Pannus brasiliensis CCIBt3594.</title>
        <authorList>
            <person name="Machado M."/>
            <person name="Botero N.B."/>
            <person name="Andreote A.P.D."/>
            <person name="Feitosa A.M.T."/>
            <person name="Popin R."/>
            <person name="Sivonen K."/>
            <person name="Fiore M.F."/>
        </authorList>
    </citation>
    <scope>NUCLEOTIDE SEQUENCE [LARGE SCALE GENOMIC DNA]</scope>
    <source>
        <strain evidence="1 2">CCIBt3594</strain>
    </source>
</reference>
<dbReference type="Proteomes" id="UP001328733">
    <property type="component" value="Unassembled WGS sequence"/>
</dbReference>
<comment type="caution">
    <text evidence="1">The sequence shown here is derived from an EMBL/GenBank/DDBJ whole genome shotgun (WGS) entry which is preliminary data.</text>
</comment>
<accession>A0AAW9QRK9</accession>